<evidence type="ECO:0000256" key="1">
    <source>
        <dbReference type="PROSITE-ProRule" id="PRU00169"/>
    </source>
</evidence>
<dbReference type="Pfam" id="PF00072">
    <property type="entry name" value="Response_reg"/>
    <property type="match status" value="1"/>
</dbReference>
<dbReference type="SUPFAM" id="SSF52172">
    <property type="entry name" value="CheY-like"/>
    <property type="match status" value="1"/>
</dbReference>
<evidence type="ECO:0000313" key="5">
    <source>
        <dbReference type="Proteomes" id="UP000060487"/>
    </source>
</evidence>
<dbReference type="InterPro" id="IPR036061">
    <property type="entry name" value="CheW-like_dom_sf"/>
</dbReference>
<protein>
    <submittedName>
        <fullName evidence="4">Chemotaxis protein CheV</fullName>
    </submittedName>
</protein>
<dbReference type="InterPro" id="IPR024181">
    <property type="entry name" value="Chemotax_regulator_CheV"/>
</dbReference>
<dbReference type="RefSeq" id="WP_085050824.1">
    <property type="nucleotide sequence ID" value="NZ_LNQR01000008.1"/>
</dbReference>
<evidence type="ECO:0000259" key="3">
    <source>
        <dbReference type="PROSITE" id="PS50851"/>
    </source>
</evidence>
<feature type="modified residue" description="4-aspartylphosphate" evidence="1">
    <location>
        <position position="251"/>
    </location>
</feature>
<sequence length="321" mass="36496">MSDKNVIDEIKSQILLDTGTNEFEVLEFFLDEHGDSGKVEHRYFGMNVAKVKEVIEAPKMTQKSHSQDPCFMGTIPLRNHIVPIIDLSVWLKVNRHKSDYENVIITEFSRSVQGFIVSGVTEIHRFMWKDVIPPSDFINSFGMNVVIGTLIKDDHFIQMLDLEQIIAVLNPETAKQNWLTSVKAQKNYMALVAEDSSTIRMMLKKSLEHSNFRTNILNNGEDAFTCLKEMSDLALKEGKSIKDFIDIVIADIEMPKLDGFTLTKRIKEDKELSKLPVILYSSIITDELIHKGKSVGADKQVCKPDMDKMAGYAIELIEKPQ</sequence>
<dbReference type="SMART" id="SM00260">
    <property type="entry name" value="CheW"/>
    <property type="match status" value="1"/>
</dbReference>
<dbReference type="PANTHER" id="PTHR47233">
    <property type="entry name" value="CHEMOTAXIS PROTEIN CHEV"/>
    <property type="match status" value="1"/>
</dbReference>
<reference evidence="4 5" key="1">
    <citation type="submission" date="2015-11" db="EMBL/GenBank/DDBJ databases">
        <authorList>
            <person name="Lin W."/>
        </authorList>
    </citation>
    <scope>NUCLEOTIDE SEQUENCE [LARGE SCALE GENOMIC DNA]</scope>
    <source>
        <strain evidence="4 5">HCH-1</strain>
    </source>
</reference>
<dbReference type="PROSITE" id="PS50851">
    <property type="entry name" value="CHEW"/>
    <property type="match status" value="1"/>
</dbReference>
<feature type="domain" description="CheW-like" evidence="3">
    <location>
        <begin position="22"/>
        <end position="171"/>
    </location>
</feature>
<dbReference type="Proteomes" id="UP000060487">
    <property type="component" value="Unassembled WGS sequence"/>
</dbReference>
<dbReference type="Gene3D" id="3.40.50.2300">
    <property type="match status" value="1"/>
</dbReference>
<dbReference type="Pfam" id="PF01584">
    <property type="entry name" value="CheW"/>
    <property type="match status" value="1"/>
</dbReference>
<evidence type="ECO:0000259" key="2">
    <source>
        <dbReference type="PROSITE" id="PS50110"/>
    </source>
</evidence>
<dbReference type="InterPro" id="IPR001789">
    <property type="entry name" value="Sig_transdc_resp-reg_receiver"/>
</dbReference>
<proteinExistence type="predicted"/>
<dbReference type="SMART" id="SM00448">
    <property type="entry name" value="REC"/>
    <property type="match status" value="1"/>
</dbReference>
<evidence type="ECO:0000313" key="4">
    <source>
        <dbReference type="EMBL" id="KWT93566.1"/>
    </source>
</evidence>
<dbReference type="InterPro" id="IPR011006">
    <property type="entry name" value="CheY-like_superfamily"/>
</dbReference>
<dbReference type="InterPro" id="IPR002545">
    <property type="entry name" value="CheW-lke_dom"/>
</dbReference>
<organism evidence="4 5">
    <name type="scientific">Candidatus Magnetominusculus xianensis</name>
    <dbReference type="NCBI Taxonomy" id="1748249"/>
    <lineage>
        <taxon>Bacteria</taxon>
        <taxon>Pseudomonadati</taxon>
        <taxon>Nitrospirota</taxon>
        <taxon>Nitrospiria</taxon>
        <taxon>Nitrospirales</taxon>
        <taxon>Nitrospiraceae</taxon>
        <taxon>Candidatus Magnetominusculus</taxon>
    </lineage>
</organism>
<feature type="domain" description="Response regulatory" evidence="2">
    <location>
        <begin position="189"/>
        <end position="318"/>
    </location>
</feature>
<dbReference type="Gene3D" id="2.30.30.40">
    <property type="entry name" value="SH3 Domains"/>
    <property type="match status" value="1"/>
</dbReference>
<dbReference type="SUPFAM" id="SSF50341">
    <property type="entry name" value="CheW-like"/>
    <property type="match status" value="1"/>
</dbReference>
<dbReference type="Gene3D" id="2.40.50.180">
    <property type="entry name" value="CheA-289, Domain 4"/>
    <property type="match status" value="1"/>
</dbReference>
<dbReference type="PANTHER" id="PTHR47233:SF3">
    <property type="entry name" value="CHEMOTAXIS PROTEIN CHEV"/>
    <property type="match status" value="1"/>
</dbReference>
<keyword evidence="1" id="KW-0597">Phosphoprotein</keyword>
<name>A0ABR5SK49_9BACT</name>
<keyword evidence="5" id="KW-1185">Reference proteome</keyword>
<comment type="caution">
    <text evidence="4">The sequence shown here is derived from an EMBL/GenBank/DDBJ whole genome shotgun (WGS) entry which is preliminary data.</text>
</comment>
<accession>A0ABR5SK49</accession>
<dbReference type="PROSITE" id="PS50110">
    <property type="entry name" value="RESPONSE_REGULATORY"/>
    <property type="match status" value="1"/>
</dbReference>
<dbReference type="EMBL" id="LNQR01000008">
    <property type="protein sequence ID" value="KWT93566.1"/>
    <property type="molecule type" value="Genomic_DNA"/>
</dbReference>
<dbReference type="PIRSF" id="PIRSF002867">
    <property type="entry name" value="CheV"/>
    <property type="match status" value="1"/>
</dbReference>
<gene>
    <name evidence="4" type="primary">cheV</name>
    <name evidence="4" type="ORF">ASN18_0289</name>
</gene>